<keyword evidence="4" id="KW-1185">Reference proteome</keyword>
<evidence type="ECO:0000313" key="2">
    <source>
        <dbReference type="EMBL" id="KAK3886784.1"/>
    </source>
</evidence>
<dbReference type="Proteomes" id="UP001286313">
    <property type="component" value="Unassembled WGS sequence"/>
</dbReference>
<dbReference type="EMBL" id="JAWQEG010000671">
    <property type="protein sequence ID" value="KAK3886784.1"/>
    <property type="molecule type" value="Genomic_DNA"/>
</dbReference>
<name>A0AAE1KWX9_PETCI</name>
<dbReference type="AlphaFoldDB" id="A0AAE1KWX9"/>
<accession>A0AAE1KWX9</accession>
<dbReference type="EMBL" id="JAWQEG010000652">
    <property type="protein sequence ID" value="KAK3887108.1"/>
    <property type="molecule type" value="Genomic_DNA"/>
</dbReference>
<comment type="caution">
    <text evidence="3">The sequence shown here is derived from an EMBL/GenBank/DDBJ whole genome shotgun (WGS) entry which is preliminary data.</text>
</comment>
<evidence type="ECO:0000256" key="1">
    <source>
        <dbReference type="SAM" id="MobiDB-lite"/>
    </source>
</evidence>
<feature type="compositionally biased region" description="Low complexity" evidence="1">
    <location>
        <begin position="17"/>
        <end position="32"/>
    </location>
</feature>
<feature type="region of interest" description="Disordered" evidence="1">
    <location>
        <begin position="14"/>
        <end position="71"/>
    </location>
</feature>
<protein>
    <submittedName>
        <fullName evidence="3">Uncharacterized protein</fullName>
    </submittedName>
</protein>
<evidence type="ECO:0000313" key="3">
    <source>
        <dbReference type="EMBL" id="KAK3887108.1"/>
    </source>
</evidence>
<sequence>MLVVGRGLTPTISFSVSRGSISHPSGPGSSHPEGVASRTGGGTATWEALSGVESPSTEETPREAGGASIVEVQPRIGCTTSEFPGCSSREVEPQMIDGVLPDGSESCLTVTGRDNAAAKVWWPNTEIKDATLGEVEMTHASRMLYVRREDEPLPSFMSGEYGEGWLGLRL</sequence>
<reference evidence="3" key="1">
    <citation type="submission" date="2023-10" db="EMBL/GenBank/DDBJ databases">
        <title>Genome assemblies of two species of porcelain crab, Petrolisthes cinctipes and Petrolisthes manimaculis (Anomura: Porcellanidae).</title>
        <authorList>
            <person name="Angst P."/>
        </authorList>
    </citation>
    <scope>NUCLEOTIDE SEQUENCE</scope>
    <source>
        <strain evidence="3">PB745_01</strain>
        <tissue evidence="3">Gill</tissue>
    </source>
</reference>
<organism evidence="3 4">
    <name type="scientific">Petrolisthes cinctipes</name>
    <name type="common">Flat porcelain crab</name>
    <dbReference type="NCBI Taxonomy" id="88211"/>
    <lineage>
        <taxon>Eukaryota</taxon>
        <taxon>Metazoa</taxon>
        <taxon>Ecdysozoa</taxon>
        <taxon>Arthropoda</taxon>
        <taxon>Crustacea</taxon>
        <taxon>Multicrustacea</taxon>
        <taxon>Malacostraca</taxon>
        <taxon>Eumalacostraca</taxon>
        <taxon>Eucarida</taxon>
        <taxon>Decapoda</taxon>
        <taxon>Pleocyemata</taxon>
        <taxon>Anomura</taxon>
        <taxon>Galatheoidea</taxon>
        <taxon>Porcellanidae</taxon>
        <taxon>Petrolisthes</taxon>
    </lineage>
</organism>
<proteinExistence type="predicted"/>
<evidence type="ECO:0000313" key="4">
    <source>
        <dbReference type="Proteomes" id="UP001286313"/>
    </source>
</evidence>
<gene>
    <name evidence="3" type="ORF">Pcinc_008795</name>
    <name evidence="2" type="ORF">Pcinc_009104</name>
</gene>